<feature type="domain" description="FAM192A/Fyv6 N-terminal" evidence="4">
    <location>
        <begin position="55"/>
        <end position="153"/>
    </location>
</feature>
<evidence type="ECO:0000256" key="1">
    <source>
        <dbReference type="ARBA" id="ARBA00004123"/>
    </source>
</evidence>
<feature type="region of interest" description="Disordered" evidence="3">
    <location>
        <begin position="214"/>
        <end position="253"/>
    </location>
</feature>
<dbReference type="GO" id="GO:0005634">
    <property type="term" value="C:nucleus"/>
    <property type="evidence" value="ECO:0007669"/>
    <property type="project" value="UniProtKB-SubCell"/>
</dbReference>
<gene>
    <name evidence="5" type="ORF">C9374_002285</name>
</gene>
<dbReference type="Pfam" id="PF10187">
    <property type="entry name" value="FAM192A_Fyv6_N"/>
    <property type="match status" value="1"/>
</dbReference>
<proteinExistence type="predicted"/>
<feature type="compositionally biased region" description="Basic and acidic residues" evidence="3">
    <location>
        <begin position="89"/>
        <end position="112"/>
    </location>
</feature>
<evidence type="ECO:0000256" key="2">
    <source>
        <dbReference type="ARBA" id="ARBA00023242"/>
    </source>
</evidence>
<comment type="subcellular location">
    <subcellularLocation>
        <location evidence="1">Nucleus</location>
    </subcellularLocation>
</comment>
<evidence type="ECO:0000313" key="5">
    <source>
        <dbReference type="EMBL" id="KAG2386541.1"/>
    </source>
</evidence>
<feature type="region of interest" description="Disordered" evidence="3">
    <location>
        <begin position="24"/>
        <end position="124"/>
    </location>
</feature>
<organism evidence="5 6">
    <name type="scientific">Naegleria lovaniensis</name>
    <name type="common">Amoeba</name>
    <dbReference type="NCBI Taxonomy" id="51637"/>
    <lineage>
        <taxon>Eukaryota</taxon>
        <taxon>Discoba</taxon>
        <taxon>Heterolobosea</taxon>
        <taxon>Tetramitia</taxon>
        <taxon>Eutetramitia</taxon>
        <taxon>Vahlkampfiidae</taxon>
        <taxon>Naegleria</taxon>
    </lineage>
</organism>
<dbReference type="AlphaFoldDB" id="A0AA88GVD3"/>
<evidence type="ECO:0000259" key="4">
    <source>
        <dbReference type="Pfam" id="PF10187"/>
    </source>
</evidence>
<reference evidence="5 6" key="1">
    <citation type="journal article" date="2018" name="BMC Genomics">
        <title>The genome of Naegleria lovaniensis, the basis for a comparative approach to unravel pathogenicity factors of the human pathogenic amoeba N. fowleri.</title>
        <authorList>
            <person name="Liechti N."/>
            <person name="Schurch N."/>
            <person name="Bruggmann R."/>
            <person name="Wittwer M."/>
        </authorList>
    </citation>
    <scope>NUCLEOTIDE SEQUENCE [LARGE SCALE GENOMIC DNA]</scope>
    <source>
        <strain evidence="5 6">ATCC 30569</strain>
    </source>
</reference>
<evidence type="ECO:0000313" key="6">
    <source>
        <dbReference type="Proteomes" id="UP000816034"/>
    </source>
</evidence>
<accession>A0AA88GVD3</accession>
<dbReference type="GeneID" id="68094741"/>
<dbReference type="InterPro" id="IPR039845">
    <property type="entry name" value="FAM192A"/>
</dbReference>
<name>A0AA88GVD3_NAELO</name>
<comment type="caution">
    <text evidence="5">The sequence shown here is derived from an EMBL/GenBank/DDBJ whole genome shotgun (WGS) entry which is preliminary data.</text>
</comment>
<protein>
    <recommendedName>
        <fullName evidence="4">FAM192A/Fyv6 N-terminal domain-containing protein</fullName>
    </recommendedName>
</protein>
<evidence type="ECO:0000256" key="3">
    <source>
        <dbReference type="SAM" id="MobiDB-lite"/>
    </source>
</evidence>
<dbReference type="EMBL" id="PYSW02000015">
    <property type="protein sequence ID" value="KAG2386541.1"/>
    <property type="molecule type" value="Genomic_DNA"/>
</dbReference>
<keyword evidence="2" id="KW-0539">Nucleus</keyword>
<dbReference type="RefSeq" id="XP_044550533.1">
    <property type="nucleotide sequence ID" value="XM_044691686.1"/>
</dbReference>
<dbReference type="PANTHER" id="PTHR13495">
    <property type="entry name" value="NEFA-INTERACTING NUCLEAR PROTEIN NIP30"/>
    <property type="match status" value="1"/>
</dbReference>
<keyword evidence="6" id="KW-1185">Reference proteome</keyword>
<dbReference type="InterPro" id="IPR019331">
    <property type="entry name" value="FAM192A/Fyv6_N"/>
</dbReference>
<sequence>MINDASSKRKSLLETFSSRTKLQFKSSQVLLPDHQSETTTQTSIKKTKDDEAYESEDEMSSEQQHSHSRWAALDKPSSLTTSEQEEDDDHRTLYERLMENKLKKQKEIEEKNAPQGPKSLDEDDVHYLREQEELMKEKEREIKKQEEEEIAKYLKGEMDRVGSVNLSTVLPDDKDDDNINLQEKSVGLSNTNSVLPISDFQVVEVKKRKRNDAIIHTSMTVPHDSNHAKKKKKNNKKNNTSIVNANLLEYDSS</sequence>
<dbReference type="PANTHER" id="PTHR13495:SF0">
    <property type="entry name" value="PSME3-INTERACTING PROTEIN"/>
    <property type="match status" value="1"/>
</dbReference>
<feature type="compositionally biased region" description="Acidic residues" evidence="3">
    <location>
        <begin position="51"/>
        <end position="60"/>
    </location>
</feature>
<dbReference type="Proteomes" id="UP000816034">
    <property type="component" value="Unassembled WGS sequence"/>
</dbReference>